<feature type="domain" description="CRISPR-associated protein Cas6 C-terminal" evidence="1">
    <location>
        <begin position="187"/>
        <end position="307"/>
    </location>
</feature>
<dbReference type="InterPro" id="IPR019267">
    <property type="entry name" value="CRISPR-assoc_Cas6_C"/>
</dbReference>
<gene>
    <name evidence="2" type="ORF">SE18_08235</name>
</gene>
<evidence type="ECO:0000313" key="2">
    <source>
        <dbReference type="EMBL" id="KPL90183.1"/>
    </source>
</evidence>
<dbReference type="RefSeq" id="WP_054533955.1">
    <property type="nucleotide sequence ID" value="NZ_LGKP01000013.1"/>
</dbReference>
<keyword evidence="3" id="KW-1185">Reference proteome</keyword>
<reference evidence="2 3" key="1">
    <citation type="submission" date="2015-07" db="EMBL/GenBank/DDBJ databases">
        <title>Whole genome sequence of Herpetosiphon geysericola DSM 7119.</title>
        <authorList>
            <person name="Hemp J."/>
            <person name="Ward L.M."/>
            <person name="Pace L.A."/>
            <person name="Fischer W.W."/>
        </authorList>
    </citation>
    <scope>NUCLEOTIDE SEQUENCE [LARGE SCALE GENOMIC DNA]</scope>
    <source>
        <strain evidence="2 3">DSM 7119</strain>
    </source>
</reference>
<proteinExistence type="predicted"/>
<comment type="caution">
    <text evidence="2">The sequence shown here is derived from an EMBL/GenBank/DDBJ whole genome shotgun (WGS) entry which is preliminary data.</text>
</comment>
<dbReference type="EMBL" id="LGKP01000013">
    <property type="protein sequence ID" value="KPL90183.1"/>
    <property type="molecule type" value="Genomic_DNA"/>
</dbReference>
<sequence>MDLVPPLPIMHLRLVYVFLKDAILPRWKGALLRGGWGRALSATFCDVNCEQPAQCSRNCPYRVLFTPEATPGQIVGVRDAPRPFVVRPPLADQTHFRRGDRLTFDVLLLGSAIPYAQSMIMAFIHLGRLGLGADRSPANLIQAFSFSEQTKQFLPCFQEGQWLPLAPPIQPQFFDAAVQNPGDRWRLQFVTPTRLKRDGTVVRQFDLPLVVGTAIRRLQQLNTCYGTSPWDAPIDALFAAARAAHTEESRLRWVDWGRTSAATGQAMQLGGLIGTLDVGGMNPALATFLTMASLLHVGKAAVFGNGWFRLQPRNPTP</sequence>
<dbReference type="Pfam" id="PF10040">
    <property type="entry name" value="CRISPR_Cas6"/>
    <property type="match status" value="1"/>
</dbReference>
<dbReference type="AlphaFoldDB" id="A0A0P6YDM2"/>
<dbReference type="Proteomes" id="UP000050277">
    <property type="component" value="Unassembled WGS sequence"/>
</dbReference>
<protein>
    <recommendedName>
        <fullName evidence="1">CRISPR-associated protein Cas6 C-terminal domain-containing protein</fullName>
    </recommendedName>
</protein>
<dbReference type="STRING" id="70996.SE18_08235"/>
<evidence type="ECO:0000313" key="3">
    <source>
        <dbReference type="Proteomes" id="UP000050277"/>
    </source>
</evidence>
<accession>A0A0P6YDM2</accession>
<evidence type="ECO:0000259" key="1">
    <source>
        <dbReference type="Pfam" id="PF10040"/>
    </source>
</evidence>
<dbReference type="OrthoDB" id="9787241at2"/>
<organism evidence="2 3">
    <name type="scientific">Herpetosiphon geysericola</name>
    <dbReference type="NCBI Taxonomy" id="70996"/>
    <lineage>
        <taxon>Bacteria</taxon>
        <taxon>Bacillati</taxon>
        <taxon>Chloroflexota</taxon>
        <taxon>Chloroflexia</taxon>
        <taxon>Herpetosiphonales</taxon>
        <taxon>Herpetosiphonaceae</taxon>
        <taxon>Herpetosiphon</taxon>
    </lineage>
</organism>
<dbReference type="Gene3D" id="3.30.70.1900">
    <property type="match status" value="1"/>
</dbReference>
<name>A0A0P6YDM2_9CHLR</name>